<dbReference type="AlphaFoldDB" id="A0AAV6GK84"/>
<comment type="caution">
    <text evidence="1">The sequence shown here is derived from an EMBL/GenBank/DDBJ whole genome shotgun (WGS) entry which is preliminary data.</text>
</comment>
<evidence type="ECO:0000313" key="1">
    <source>
        <dbReference type="EMBL" id="KAG5275599.1"/>
    </source>
</evidence>
<dbReference type="Proteomes" id="UP000823561">
    <property type="component" value="Chromosome 9"/>
</dbReference>
<proteinExistence type="predicted"/>
<gene>
    <name evidence="1" type="ORF">AALO_G00122200</name>
</gene>
<name>A0AAV6GK84_9TELE</name>
<protein>
    <submittedName>
        <fullName evidence="1">Uncharacterized protein</fullName>
    </submittedName>
</protein>
<sequence>MDKPLSVEHTTTLLSETLQSSSSTFTYIHLTPTSPTPFSMTSSLWPVKGTIPKKHHFIDSST</sequence>
<reference evidence="1" key="1">
    <citation type="submission" date="2020-10" db="EMBL/GenBank/DDBJ databases">
        <title>Chromosome-scale genome assembly of the Allis shad, Alosa alosa.</title>
        <authorList>
            <person name="Margot Z."/>
            <person name="Christophe K."/>
            <person name="Cabau C."/>
            <person name="Louis A."/>
            <person name="Berthelot C."/>
            <person name="Parey E."/>
            <person name="Roest Crollius H."/>
            <person name="Montfort J."/>
            <person name="Robinson-Rechavi M."/>
            <person name="Bucao C."/>
            <person name="Bouchez O."/>
            <person name="Gislard M."/>
            <person name="Lluch J."/>
            <person name="Milhes M."/>
            <person name="Lampietro C."/>
            <person name="Lopez Roques C."/>
            <person name="Donnadieu C."/>
            <person name="Braasch I."/>
            <person name="Desvignes T."/>
            <person name="Postlethwait J."/>
            <person name="Bobe J."/>
            <person name="Guiguen Y."/>
        </authorList>
    </citation>
    <scope>NUCLEOTIDE SEQUENCE</scope>
    <source>
        <strain evidence="1">M-15738</strain>
        <tissue evidence="1">Blood</tissue>
    </source>
</reference>
<dbReference type="EMBL" id="JADWDJ010000009">
    <property type="protein sequence ID" value="KAG5275599.1"/>
    <property type="molecule type" value="Genomic_DNA"/>
</dbReference>
<evidence type="ECO:0000313" key="2">
    <source>
        <dbReference type="Proteomes" id="UP000823561"/>
    </source>
</evidence>
<accession>A0AAV6GK84</accession>
<keyword evidence="2" id="KW-1185">Reference proteome</keyword>
<organism evidence="1 2">
    <name type="scientific">Alosa alosa</name>
    <name type="common">allis shad</name>
    <dbReference type="NCBI Taxonomy" id="278164"/>
    <lineage>
        <taxon>Eukaryota</taxon>
        <taxon>Metazoa</taxon>
        <taxon>Chordata</taxon>
        <taxon>Craniata</taxon>
        <taxon>Vertebrata</taxon>
        <taxon>Euteleostomi</taxon>
        <taxon>Actinopterygii</taxon>
        <taxon>Neopterygii</taxon>
        <taxon>Teleostei</taxon>
        <taxon>Clupei</taxon>
        <taxon>Clupeiformes</taxon>
        <taxon>Clupeoidei</taxon>
        <taxon>Clupeidae</taxon>
        <taxon>Alosa</taxon>
    </lineage>
</organism>